<protein>
    <submittedName>
        <fullName evidence="2">Uncharacterized protein</fullName>
    </submittedName>
</protein>
<accession>A0AAI7ZHK8</accession>
<dbReference type="Pfam" id="PF13163">
    <property type="entry name" value="DUF3999"/>
    <property type="match status" value="1"/>
</dbReference>
<evidence type="ECO:0000256" key="1">
    <source>
        <dbReference type="SAM" id="Phobius"/>
    </source>
</evidence>
<feature type="transmembrane region" description="Helical" evidence="1">
    <location>
        <begin position="440"/>
        <end position="461"/>
    </location>
</feature>
<keyword evidence="1" id="KW-1133">Transmembrane helix</keyword>
<dbReference type="InterPro" id="IPR025060">
    <property type="entry name" value="DUF3999"/>
</dbReference>
<dbReference type="Proteomes" id="UP000000576">
    <property type="component" value="Chromosome"/>
</dbReference>
<evidence type="ECO:0000313" key="2">
    <source>
        <dbReference type="EMBL" id="AAM38191.1"/>
    </source>
</evidence>
<keyword evidence="1" id="KW-0812">Transmembrane</keyword>
<reference evidence="2 3" key="1">
    <citation type="journal article" date="2002" name="Nature">
        <title>Comparison of the genomes of two Xanthomonas pathogens with differing host specificities.</title>
        <authorList>
            <person name="da Silva A.C."/>
            <person name="Ferro J.A."/>
            <person name="Reinach F.C."/>
            <person name="Farah C.S."/>
            <person name="Furlan L.R."/>
            <person name="Quaggio R.B."/>
            <person name="Monteiro-Vitorello C.B."/>
            <person name="Van Sluys M.A."/>
            <person name="Almeida N.F."/>
            <person name="Alves L.M."/>
            <person name="do Amaral A.M."/>
            <person name="Bertolini M.C."/>
            <person name="Camargo L.E."/>
            <person name="Camarotte G."/>
            <person name="Cannavan F."/>
            <person name="Cardozo J."/>
            <person name="Chambergo F."/>
            <person name="Ciapina L.P."/>
            <person name="Cicarelli R.M."/>
            <person name="Coutinho L.L."/>
            <person name="Cursino-Santos J.R."/>
            <person name="El-Dorry H."/>
            <person name="Faria J.B."/>
            <person name="Ferreira A.J."/>
            <person name="Ferreira R.C."/>
            <person name="Ferro M.I."/>
            <person name="Formighieri E.F."/>
            <person name="Franco M.C."/>
            <person name="Greggio C.C."/>
            <person name="Gruber A."/>
            <person name="Katsuyama A.M."/>
            <person name="Kishi L.T."/>
            <person name="Leite R.P."/>
            <person name="Lemos E.G."/>
            <person name="Lemos M.V."/>
            <person name="Locali E.C."/>
            <person name="Machado M.A."/>
            <person name="Madeira A.M."/>
            <person name="Martinez-Rossi N.M."/>
            <person name="Martins E.C."/>
            <person name="Meidanis J."/>
            <person name="Menck C.F."/>
            <person name="Miyaki C.Y."/>
            <person name="Moon D.H."/>
            <person name="Moreira L.M."/>
            <person name="Novo M.T."/>
            <person name="Okura V.K."/>
            <person name="Oliveira M.C."/>
            <person name="Oliveira V.R."/>
            <person name="Pereira H.A."/>
            <person name="Rossi A."/>
            <person name="Sena J.A."/>
            <person name="Silva C."/>
            <person name="de Souza R.F."/>
            <person name="Spinola L.A."/>
            <person name="Takita M.A."/>
            <person name="Tamura R.E."/>
            <person name="Teixeira E.C."/>
            <person name="Tezza R.I."/>
            <person name="Trindade dos Santos M."/>
            <person name="Truffi D."/>
            <person name="Tsai S.M."/>
            <person name="White F.F."/>
            <person name="Setubal J.C."/>
            <person name="Kitajima J.P."/>
        </authorList>
    </citation>
    <scope>NUCLEOTIDE SEQUENCE [LARGE SCALE GENOMIC DNA]</scope>
    <source>
        <strain evidence="2 3">306</strain>
    </source>
</reference>
<sequence>MRLRPKVMLSKRTASKRIGNESDAMGAAADGADVGAGQRCAAGLPPAVAAADDRLGCRPLSGDLECGGVSRRARRGAARCHGDRRAWTRAAHRLAADGCSAGCCGTPSAPAPVCATGWCGAGQWRPAVDCRARCQWCGAPPGRPLCDRGCRGGPRCQLVDRCQRAARSPACPVAGLGGRHAGAGPGARGRQRRSARLARARLQRHGHGAGQSGAATAAASYRPGRWCALLAPGHCIGRAAGIARGRGGAGWHRHVHAATVAGLARHRKRCSAGVCLARSFSDQPTGCRRQSGRGGRVDRGKSRYRRCAVAAACRPMVGVSLGQGTAAASPPQLLSAPVRDRQWRLVAAQGRSTAVPMLRVGYQPERLMFLAQGQPPYALVAGSARAQRTDAPLGAMLQALRRERGAQWQPAQARLAAQAQPLAGEAALQPAATPRDWKRWLLWGLLVGGALLVGGFAVSLLRSASADRNG</sequence>
<dbReference type="KEGG" id="xac:XAC3349"/>
<organism evidence="2 3">
    <name type="scientific">Xanthomonas axonopodis pv. citri (strain 306)</name>
    <dbReference type="NCBI Taxonomy" id="190486"/>
    <lineage>
        <taxon>Bacteria</taxon>
        <taxon>Pseudomonadati</taxon>
        <taxon>Pseudomonadota</taxon>
        <taxon>Gammaproteobacteria</taxon>
        <taxon>Lysobacterales</taxon>
        <taxon>Lysobacteraceae</taxon>
        <taxon>Xanthomonas</taxon>
    </lineage>
</organism>
<dbReference type="AlphaFoldDB" id="A0AAI7ZHK8"/>
<evidence type="ECO:0000313" key="3">
    <source>
        <dbReference type="Proteomes" id="UP000000576"/>
    </source>
</evidence>
<keyword evidence="1" id="KW-0472">Membrane</keyword>
<name>A0AAI7ZHK8_XANAC</name>
<dbReference type="EMBL" id="AE008923">
    <property type="protein sequence ID" value="AAM38191.1"/>
    <property type="molecule type" value="Genomic_DNA"/>
</dbReference>
<gene>
    <name evidence="2" type="ordered locus">XAC3349</name>
</gene>
<proteinExistence type="predicted"/>